<dbReference type="GO" id="GO:0045721">
    <property type="term" value="P:negative regulation of gluconeogenesis"/>
    <property type="evidence" value="ECO:0007669"/>
    <property type="project" value="TreeGrafter"/>
</dbReference>
<sequence length="130" mass="14999">VDLAASALCGYLHIKGLTDDWPLLCTFFEAEIIGPDHAFLTRKWEADARIDRQHWTRFTAFKPFAPLFNQDGFAYDYANNDHIFMRWKEQFLVPDHSITSISGASFAGFYYIAFQKSTGTIHGLYFHHNS</sequence>
<accession>A0A4P9X1R6</accession>
<dbReference type="GO" id="GO:0043161">
    <property type="term" value="P:proteasome-mediated ubiquitin-dependent protein catabolic process"/>
    <property type="evidence" value="ECO:0007669"/>
    <property type="project" value="TreeGrafter"/>
</dbReference>
<dbReference type="InterPro" id="IPR018618">
    <property type="entry name" value="GID4/10-like"/>
</dbReference>
<feature type="non-terminal residue" evidence="2">
    <location>
        <position position="1"/>
    </location>
</feature>
<dbReference type="Proteomes" id="UP000274922">
    <property type="component" value="Unassembled WGS sequence"/>
</dbReference>
<reference evidence="3" key="1">
    <citation type="journal article" date="2018" name="Nat. Microbiol.">
        <title>Leveraging single-cell genomics to expand the fungal tree of life.</title>
        <authorList>
            <person name="Ahrendt S.R."/>
            <person name="Quandt C.A."/>
            <person name="Ciobanu D."/>
            <person name="Clum A."/>
            <person name="Salamov A."/>
            <person name="Andreopoulos B."/>
            <person name="Cheng J.F."/>
            <person name="Woyke T."/>
            <person name="Pelin A."/>
            <person name="Henrissat B."/>
            <person name="Reynolds N.K."/>
            <person name="Benny G.L."/>
            <person name="Smith M.E."/>
            <person name="James T.Y."/>
            <person name="Grigoriev I.V."/>
        </authorList>
    </citation>
    <scope>NUCLEOTIDE SEQUENCE [LARGE SCALE GENOMIC DNA]</scope>
    <source>
        <strain evidence="3">ATCC 52028</strain>
    </source>
</reference>
<evidence type="ECO:0000313" key="3">
    <source>
        <dbReference type="Proteomes" id="UP000274922"/>
    </source>
</evidence>
<dbReference type="AlphaFoldDB" id="A0A4P9X1R6"/>
<dbReference type="GO" id="GO:0006623">
    <property type="term" value="P:protein targeting to vacuole"/>
    <property type="evidence" value="ECO:0007669"/>
    <property type="project" value="TreeGrafter"/>
</dbReference>
<dbReference type="STRING" id="1555241.A0A4P9X1R6"/>
<dbReference type="GO" id="GO:0007039">
    <property type="term" value="P:protein catabolic process in the vacuole"/>
    <property type="evidence" value="ECO:0007669"/>
    <property type="project" value="TreeGrafter"/>
</dbReference>
<protein>
    <submittedName>
        <fullName evidence="2">Uncharacterized protein</fullName>
    </submittedName>
</protein>
<keyword evidence="3" id="KW-1185">Reference proteome</keyword>
<evidence type="ECO:0000256" key="1">
    <source>
        <dbReference type="ARBA" id="ARBA00061469"/>
    </source>
</evidence>
<dbReference type="OrthoDB" id="62at2759"/>
<gene>
    <name evidence="2" type="ORF">CXG81DRAFT_7486</name>
</gene>
<dbReference type="EMBL" id="ML014312">
    <property type="protein sequence ID" value="RKO99172.1"/>
    <property type="molecule type" value="Genomic_DNA"/>
</dbReference>
<evidence type="ECO:0000313" key="2">
    <source>
        <dbReference type="EMBL" id="RKO99172.1"/>
    </source>
</evidence>
<dbReference type="PANTHER" id="PTHR14534:SF3">
    <property type="entry name" value="GID COMPLEX SUBUNIT 4 HOMOLOG"/>
    <property type="match status" value="1"/>
</dbReference>
<feature type="non-terminal residue" evidence="2">
    <location>
        <position position="130"/>
    </location>
</feature>
<dbReference type="PANTHER" id="PTHR14534">
    <property type="entry name" value="VACUOLAR IMPORT AND DEGRADATION PROTEIN 24"/>
    <property type="match status" value="1"/>
</dbReference>
<comment type="similarity">
    <text evidence="1">Belongs to the GID4/VID24 family.</text>
</comment>
<name>A0A4P9X1R6_9FUNG</name>
<dbReference type="GO" id="GO:0034657">
    <property type="term" value="C:GID complex"/>
    <property type="evidence" value="ECO:0007669"/>
    <property type="project" value="TreeGrafter"/>
</dbReference>
<dbReference type="GO" id="GO:0005773">
    <property type="term" value="C:vacuole"/>
    <property type="evidence" value="ECO:0007669"/>
    <property type="project" value="GOC"/>
</dbReference>
<dbReference type="Pfam" id="PF09783">
    <property type="entry name" value="Vac_ImportDeg"/>
    <property type="match status" value="1"/>
</dbReference>
<organism evidence="2 3">
    <name type="scientific">Caulochytrium protostelioides</name>
    <dbReference type="NCBI Taxonomy" id="1555241"/>
    <lineage>
        <taxon>Eukaryota</taxon>
        <taxon>Fungi</taxon>
        <taxon>Fungi incertae sedis</taxon>
        <taxon>Chytridiomycota</taxon>
        <taxon>Chytridiomycota incertae sedis</taxon>
        <taxon>Chytridiomycetes</taxon>
        <taxon>Caulochytriales</taxon>
        <taxon>Caulochytriaceae</taxon>
        <taxon>Caulochytrium</taxon>
    </lineage>
</organism>
<proteinExistence type="inferred from homology"/>